<dbReference type="InterPro" id="IPR001763">
    <property type="entry name" value="Rhodanese-like_dom"/>
</dbReference>
<dbReference type="RefSeq" id="WP_388017340.1">
    <property type="nucleotide sequence ID" value="NZ_JBHUDT010000003.1"/>
</dbReference>
<dbReference type="Proteomes" id="UP001597441">
    <property type="component" value="Unassembled WGS sequence"/>
</dbReference>
<dbReference type="CDD" id="cd00158">
    <property type="entry name" value="RHOD"/>
    <property type="match status" value="1"/>
</dbReference>
<dbReference type="PROSITE" id="PS50206">
    <property type="entry name" value="RHODANESE_3"/>
    <property type="match status" value="1"/>
</dbReference>
<evidence type="ECO:0000259" key="1">
    <source>
        <dbReference type="PROSITE" id="PS50206"/>
    </source>
</evidence>
<organism evidence="2 3">
    <name type="scientific">Gelatiniphilus marinus</name>
    <dbReference type="NCBI Taxonomy" id="1759464"/>
    <lineage>
        <taxon>Bacteria</taxon>
        <taxon>Pseudomonadati</taxon>
        <taxon>Bacteroidota</taxon>
        <taxon>Flavobacteriia</taxon>
        <taxon>Flavobacteriales</taxon>
        <taxon>Flavobacteriaceae</taxon>
        <taxon>Gelatiniphilus</taxon>
    </lineage>
</organism>
<dbReference type="SMART" id="SM00450">
    <property type="entry name" value="RHOD"/>
    <property type="match status" value="1"/>
</dbReference>
<proteinExistence type="predicted"/>
<accession>A0ABW5JSF3</accession>
<reference evidence="3" key="1">
    <citation type="journal article" date="2019" name="Int. J. Syst. Evol. Microbiol.">
        <title>The Global Catalogue of Microorganisms (GCM) 10K type strain sequencing project: providing services to taxonomists for standard genome sequencing and annotation.</title>
        <authorList>
            <consortium name="The Broad Institute Genomics Platform"/>
            <consortium name="The Broad Institute Genome Sequencing Center for Infectious Disease"/>
            <person name="Wu L."/>
            <person name="Ma J."/>
        </authorList>
    </citation>
    <scope>NUCLEOTIDE SEQUENCE [LARGE SCALE GENOMIC DNA]</scope>
    <source>
        <strain evidence="3">KCTC 42903</strain>
    </source>
</reference>
<protein>
    <submittedName>
        <fullName evidence="2">Rhodanese-like domain-containing protein</fullName>
    </submittedName>
</protein>
<name>A0ABW5JSF3_9FLAO</name>
<dbReference type="SUPFAM" id="SSF52821">
    <property type="entry name" value="Rhodanese/Cell cycle control phosphatase"/>
    <property type="match status" value="1"/>
</dbReference>
<keyword evidence="3" id="KW-1185">Reference proteome</keyword>
<dbReference type="Pfam" id="PF00581">
    <property type="entry name" value="Rhodanese"/>
    <property type="match status" value="1"/>
</dbReference>
<dbReference type="InterPro" id="IPR050229">
    <property type="entry name" value="GlpE_sulfurtransferase"/>
</dbReference>
<dbReference type="Gene3D" id="3.40.250.10">
    <property type="entry name" value="Rhodanese-like domain"/>
    <property type="match status" value="1"/>
</dbReference>
<dbReference type="InterPro" id="IPR036873">
    <property type="entry name" value="Rhodanese-like_dom_sf"/>
</dbReference>
<evidence type="ECO:0000313" key="3">
    <source>
        <dbReference type="Proteomes" id="UP001597441"/>
    </source>
</evidence>
<evidence type="ECO:0000313" key="2">
    <source>
        <dbReference type="EMBL" id="MFD2535224.1"/>
    </source>
</evidence>
<feature type="domain" description="Rhodanese" evidence="1">
    <location>
        <begin position="20"/>
        <end position="103"/>
    </location>
</feature>
<comment type="caution">
    <text evidence="2">The sequence shown here is derived from an EMBL/GenBank/DDBJ whole genome shotgun (WGS) entry which is preliminary data.</text>
</comment>
<dbReference type="PANTHER" id="PTHR43031">
    <property type="entry name" value="FAD-DEPENDENT OXIDOREDUCTASE"/>
    <property type="match status" value="1"/>
</dbReference>
<dbReference type="EMBL" id="JBHULK010000003">
    <property type="protein sequence ID" value="MFD2535224.1"/>
    <property type="molecule type" value="Genomic_DNA"/>
</dbReference>
<dbReference type="PANTHER" id="PTHR43031:SF1">
    <property type="entry name" value="PYRIDINE NUCLEOTIDE-DISULPHIDE OXIDOREDUCTASE"/>
    <property type="match status" value="1"/>
</dbReference>
<sequence length="104" mass="11294">MGLLNILFGNKKQEKIKDFKTRGAIIIDVRTQGEYNQGAIPGSKNIPLQSINSKINQIKKHNKPVITCCASGMRSGSAATILKSNGIEAINGGGWHSLYKKLEV</sequence>
<gene>
    <name evidence="2" type="ORF">ACFSQS_08945</name>
</gene>